<name>A0A543DZR7_9PSEU</name>
<feature type="domain" description="Glycosyl transferase family 1" evidence="2">
    <location>
        <begin position="146"/>
        <end position="315"/>
    </location>
</feature>
<dbReference type="CDD" id="cd03801">
    <property type="entry name" value="GT4_PimA-like"/>
    <property type="match status" value="1"/>
</dbReference>
<dbReference type="Proteomes" id="UP000315677">
    <property type="component" value="Unassembled WGS sequence"/>
</dbReference>
<evidence type="ECO:0000313" key="3">
    <source>
        <dbReference type="EMBL" id="TQM14792.1"/>
    </source>
</evidence>
<proteinExistence type="predicted"/>
<dbReference type="SUPFAM" id="SSF53756">
    <property type="entry name" value="UDP-Glycosyltransferase/glycogen phosphorylase"/>
    <property type="match status" value="1"/>
</dbReference>
<organism evidence="3 4">
    <name type="scientific">Pseudonocardia kunmingensis</name>
    <dbReference type="NCBI Taxonomy" id="630975"/>
    <lineage>
        <taxon>Bacteria</taxon>
        <taxon>Bacillati</taxon>
        <taxon>Actinomycetota</taxon>
        <taxon>Actinomycetes</taxon>
        <taxon>Pseudonocardiales</taxon>
        <taxon>Pseudonocardiaceae</taxon>
        <taxon>Pseudonocardia</taxon>
    </lineage>
</organism>
<reference evidence="3 4" key="1">
    <citation type="submission" date="2019-06" db="EMBL/GenBank/DDBJ databases">
        <title>Sequencing the genomes of 1000 actinobacteria strains.</title>
        <authorList>
            <person name="Klenk H.-P."/>
        </authorList>
    </citation>
    <scope>NUCLEOTIDE SEQUENCE [LARGE SCALE GENOMIC DNA]</scope>
    <source>
        <strain evidence="3 4">DSM 45301</strain>
    </source>
</reference>
<comment type="caution">
    <text evidence="3">The sequence shown here is derived from an EMBL/GenBank/DDBJ whole genome shotgun (WGS) entry which is preliminary data.</text>
</comment>
<keyword evidence="4" id="KW-1185">Reference proteome</keyword>
<dbReference type="Pfam" id="PF00534">
    <property type="entry name" value="Glycos_transf_1"/>
    <property type="match status" value="1"/>
</dbReference>
<sequence length="342" mass="36656">MVPLLRGSGVRTIVAPAAAKLDRSTLRQVRSSVKLLGRLVDTFRLAARLGRADVVHSNTTGVLGGPVLAGLLRAPHVWTVREIIERPAAVRKAIGSALRFGSKAVTYNSRATAEFWLTVAPTLAMKSTVVANQVSVPNELARRCEARTQLGLGPDDVVVAILGRINEWKGHDVLLSAFEKLAARWPHLRLLIAGSAPPGQEWRVDALRDRMESASFAARVQFVGFLPEPGPVYAAADIVVVPSTRPEPFGRVAVEAAHYGVPVVAAEHGGLREIVHHEETGLLVAPGSATDLAATLSRLAGDEALRMHLGTEAQRRARGFSVEAIADQYLEVYRRAANDAGA</sequence>
<keyword evidence="1 3" id="KW-0808">Transferase</keyword>
<gene>
    <name evidence="3" type="ORF">FB558_1568</name>
</gene>
<dbReference type="AlphaFoldDB" id="A0A543DZR7"/>
<accession>A0A543DZR7</accession>
<dbReference type="EMBL" id="VFPA01000001">
    <property type="protein sequence ID" value="TQM14792.1"/>
    <property type="molecule type" value="Genomic_DNA"/>
</dbReference>
<protein>
    <submittedName>
        <fullName evidence="3">Glycosyltransferase involved in cell wall biosynthesis</fullName>
    </submittedName>
</protein>
<dbReference type="Gene3D" id="3.40.50.2000">
    <property type="entry name" value="Glycogen Phosphorylase B"/>
    <property type="match status" value="2"/>
</dbReference>
<evidence type="ECO:0000313" key="4">
    <source>
        <dbReference type="Proteomes" id="UP000315677"/>
    </source>
</evidence>
<evidence type="ECO:0000259" key="2">
    <source>
        <dbReference type="Pfam" id="PF00534"/>
    </source>
</evidence>
<dbReference type="InterPro" id="IPR001296">
    <property type="entry name" value="Glyco_trans_1"/>
</dbReference>
<evidence type="ECO:0000256" key="1">
    <source>
        <dbReference type="ARBA" id="ARBA00022679"/>
    </source>
</evidence>
<dbReference type="GO" id="GO:0016757">
    <property type="term" value="F:glycosyltransferase activity"/>
    <property type="evidence" value="ECO:0007669"/>
    <property type="project" value="InterPro"/>
</dbReference>
<dbReference type="PANTHER" id="PTHR12526">
    <property type="entry name" value="GLYCOSYLTRANSFERASE"/>
    <property type="match status" value="1"/>
</dbReference>